<feature type="domain" description="Bacterial alpha-L-rhamnosidase N-terminal" evidence="2">
    <location>
        <begin position="50"/>
        <end position="197"/>
    </location>
</feature>
<proteinExistence type="predicted"/>
<reference evidence="4" key="1">
    <citation type="submission" date="2015-11" db="EMBL/GenBank/DDBJ databases">
        <authorList>
            <person name="Holder M.E."/>
            <person name="Ajami N.J."/>
            <person name="Petrosino J.F."/>
        </authorList>
    </citation>
    <scope>NUCLEOTIDE SEQUENCE [LARGE SCALE GENOMIC DNA]</scope>
    <source>
        <strain evidence="4">F0113</strain>
    </source>
</reference>
<dbReference type="KEGG" id="peo:AS203_00465"/>
<dbReference type="RefSeq" id="WP_025065514.1">
    <property type="nucleotide sequence ID" value="NZ_CP013195.1"/>
</dbReference>
<organism evidence="3 4">
    <name type="scientific">Hoylesella enoeca</name>
    <dbReference type="NCBI Taxonomy" id="76123"/>
    <lineage>
        <taxon>Bacteria</taxon>
        <taxon>Pseudomonadati</taxon>
        <taxon>Bacteroidota</taxon>
        <taxon>Bacteroidia</taxon>
        <taxon>Bacteroidales</taxon>
        <taxon>Prevotellaceae</taxon>
        <taxon>Hoylesella</taxon>
    </lineage>
</organism>
<gene>
    <name evidence="3" type="ORF">AS203_00465</name>
</gene>
<sequence length="307" mass="35364">MSRWAMFLLLVVSWQGAVAQGFGTQWICDPALDDTSQVWFRHTYVSRGRPVQAFVTVESTGSFDLFVNQRNVSTRVLIPCRRSFDDRPIAITYDISRFLQRDSNTIAVWYSPAWPHRNTRQLAVSYYGWMADGTPFAFKAGEDWLCCKSNRSLTRAGGERVDGRRKCQKWNAVDAPIVGWMTTNVILHDDSAFVAMQRTVNEAAKVCKIRRQRYFDLVGDSVYYDFGRPFRGWVRITLRGAKVGERISIDGLEYVCNGEIDEQVCRKFTITNHRCVLICGDSDFRPAQIQKAEAIEIVPDQRRSYFY</sequence>
<dbReference type="PANTHER" id="PTHR33307:SF6">
    <property type="entry name" value="ALPHA-RHAMNOSIDASE (EUROFUNG)-RELATED"/>
    <property type="match status" value="1"/>
</dbReference>
<dbReference type="InterPro" id="IPR016007">
    <property type="entry name" value="Alpha_rhamnosid"/>
</dbReference>
<evidence type="ECO:0000313" key="3">
    <source>
        <dbReference type="EMBL" id="ALO47766.1"/>
    </source>
</evidence>
<dbReference type="eggNOG" id="COG3250">
    <property type="taxonomic scope" value="Bacteria"/>
</dbReference>
<keyword evidence="4" id="KW-1185">Reference proteome</keyword>
<dbReference type="EMBL" id="CP013195">
    <property type="protein sequence ID" value="ALO47766.1"/>
    <property type="molecule type" value="Genomic_DNA"/>
</dbReference>
<evidence type="ECO:0000256" key="1">
    <source>
        <dbReference type="SAM" id="SignalP"/>
    </source>
</evidence>
<protein>
    <recommendedName>
        <fullName evidence="2">Bacterial alpha-L-rhamnosidase N-terminal domain-containing protein</fullName>
    </recommendedName>
</protein>
<dbReference type="OrthoDB" id="1070583at2"/>
<feature type="chain" id="PRO_5006601851" description="Bacterial alpha-L-rhamnosidase N-terminal domain-containing protein" evidence="1">
    <location>
        <begin position="20"/>
        <end position="307"/>
    </location>
</feature>
<keyword evidence="1" id="KW-0732">Signal</keyword>
<dbReference type="STRING" id="76123.AS203_00465"/>
<dbReference type="InterPro" id="IPR013737">
    <property type="entry name" value="Bac_rhamnosid_N"/>
</dbReference>
<dbReference type="PANTHER" id="PTHR33307">
    <property type="entry name" value="ALPHA-RHAMNOSIDASE (EUROFUNG)"/>
    <property type="match status" value="1"/>
</dbReference>
<evidence type="ECO:0000313" key="4">
    <source>
        <dbReference type="Proteomes" id="UP000056252"/>
    </source>
</evidence>
<evidence type="ECO:0000259" key="2">
    <source>
        <dbReference type="Pfam" id="PF08531"/>
    </source>
</evidence>
<dbReference type="AlphaFoldDB" id="A0A0S2KHG1"/>
<dbReference type="Gene3D" id="2.60.120.260">
    <property type="entry name" value="Galactose-binding domain-like"/>
    <property type="match status" value="1"/>
</dbReference>
<name>A0A0S2KHG1_9BACT</name>
<dbReference type="Proteomes" id="UP000056252">
    <property type="component" value="Chromosome"/>
</dbReference>
<accession>A0A0S2KHG1</accession>
<feature type="signal peptide" evidence="1">
    <location>
        <begin position="1"/>
        <end position="19"/>
    </location>
</feature>
<dbReference type="Pfam" id="PF08531">
    <property type="entry name" value="Bac_rhamnosid_N"/>
    <property type="match status" value="1"/>
</dbReference>